<feature type="region of interest" description="Disordered" evidence="3">
    <location>
        <begin position="327"/>
        <end position="354"/>
    </location>
</feature>
<keyword evidence="5" id="KW-1185">Reference proteome</keyword>
<evidence type="ECO:0000256" key="3">
    <source>
        <dbReference type="SAM" id="MobiDB-lite"/>
    </source>
</evidence>
<dbReference type="OrthoDB" id="29221at2759"/>
<organism evidence="5">
    <name type="scientific">Perkinsus marinus (strain ATCC 50983 / TXsc)</name>
    <dbReference type="NCBI Taxonomy" id="423536"/>
    <lineage>
        <taxon>Eukaryota</taxon>
        <taxon>Sar</taxon>
        <taxon>Alveolata</taxon>
        <taxon>Perkinsozoa</taxon>
        <taxon>Perkinsea</taxon>
        <taxon>Perkinsida</taxon>
        <taxon>Perkinsidae</taxon>
        <taxon>Perkinsus</taxon>
    </lineage>
</organism>
<dbReference type="GO" id="GO:0000398">
    <property type="term" value="P:mRNA splicing, via spliceosome"/>
    <property type="evidence" value="ECO:0007669"/>
    <property type="project" value="TreeGrafter"/>
</dbReference>
<dbReference type="GeneID" id="9050824"/>
<dbReference type="Proteomes" id="UP000007800">
    <property type="component" value="Unassembled WGS sequence"/>
</dbReference>
<keyword evidence="2" id="KW-0539">Nucleus</keyword>
<name>C5LDC5_PERM5</name>
<evidence type="ECO:0000256" key="2">
    <source>
        <dbReference type="ARBA" id="ARBA00023242"/>
    </source>
</evidence>
<feature type="region of interest" description="Disordered" evidence="3">
    <location>
        <begin position="144"/>
        <end position="175"/>
    </location>
</feature>
<dbReference type="GO" id="GO:0003723">
    <property type="term" value="F:RNA binding"/>
    <property type="evidence" value="ECO:0007669"/>
    <property type="project" value="TreeGrafter"/>
</dbReference>
<dbReference type="EMBL" id="GG680969">
    <property type="protein sequence ID" value="EER05257.1"/>
    <property type="molecule type" value="Genomic_DNA"/>
</dbReference>
<evidence type="ECO:0000313" key="5">
    <source>
        <dbReference type="Proteomes" id="UP000007800"/>
    </source>
</evidence>
<accession>C5LDC5</accession>
<dbReference type="PANTHER" id="PTHR13948">
    <property type="entry name" value="RNA-BINDING PROTEIN"/>
    <property type="match status" value="1"/>
</dbReference>
<reference evidence="4 5" key="1">
    <citation type="submission" date="2008-07" db="EMBL/GenBank/DDBJ databases">
        <authorList>
            <person name="El-Sayed N."/>
            <person name="Caler E."/>
            <person name="Inman J."/>
            <person name="Amedeo P."/>
            <person name="Hass B."/>
            <person name="Wortman J."/>
        </authorList>
    </citation>
    <scope>NUCLEOTIDE SEQUENCE [LARGE SCALE GENOMIC DNA]</scope>
    <source>
        <strain evidence="5">ATCC 50983 / TXsc</strain>
    </source>
</reference>
<dbReference type="GO" id="GO:0005634">
    <property type="term" value="C:nucleus"/>
    <property type="evidence" value="ECO:0007669"/>
    <property type="project" value="UniProtKB-SubCell"/>
</dbReference>
<feature type="region of interest" description="Disordered" evidence="3">
    <location>
        <begin position="192"/>
        <end position="226"/>
    </location>
</feature>
<comment type="subcellular location">
    <subcellularLocation>
        <location evidence="1">Nucleus</location>
    </subcellularLocation>
</comment>
<sequence length="354" mass="40210">MLVPAAKNPPRARELACQIERSQRDNVLRAAVEEYDYEETRRKTRSLAMGGINSDMWHSYLEDGGSSERQMRVPKPKEGHALPYCKCMVYDEVAEHYYDEDRNWAYNPRTGFWYHRDGVYYTYYEPLGVLVGYAKDSPVRALPGETELSEEQEDRIRKEGCHHKRRHRPTERVRSATVSLKAMPGLMDVQSMSDDGKLQRGNEAGLPVVGGKKGQRTTEAERSSLGSSKLASIYFNPNQFGTMSLPRLPPQEQKTRLQPQSVALETAPAPLASEPVILSKQPLGETRKRLVSSGGDGKEGAICMLCQRRFNSVELLLRHEKLSKMHKANLEKEKKQSMESQEDSDSPPWRKAVK</sequence>
<dbReference type="RefSeq" id="XP_002773441.1">
    <property type="nucleotide sequence ID" value="XM_002773395.1"/>
</dbReference>
<evidence type="ECO:0000313" key="4">
    <source>
        <dbReference type="EMBL" id="EER05257.1"/>
    </source>
</evidence>
<dbReference type="InParanoid" id="C5LDC5"/>
<feature type="compositionally biased region" description="Basic residues" evidence="3">
    <location>
        <begin position="160"/>
        <end position="169"/>
    </location>
</feature>
<dbReference type="PANTHER" id="PTHR13948:SF3">
    <property type="entry name" value="FI21118P1"/>
    <property type="match status" value="1"/>
</dbReference>
<dbReference type="AlphaFoldDB" id="C5LDC5"/>
<gene>
    <name evidence="4" type="ORF">Pmar_PMAR027898</name>
</gene>
<proteinExistence type="predicted"/>
<evidence type="ECO:0000256" key="1">
    <source>
        <dbReference type="ARBA" id="ARBA00004123"/>
    </source>
</evidence>
<protein>
    <submittedName>
        <fullName evidence="4">Uncharacterized protein</fullName>
    </submittedName>
</protein>
<feature type="compositionally biased region" description="Basic and acidic residues" evidence="3">
    <location>
        <begin position="327"/>
        <end position="337"/>
    </location>
</feature>